<dbReference type="Proteomes" id="UP000256727">
    <property type="component" value="Unassembled WGS sequence"/>
</dbReference>
<dbReference type="Pfam" id="PF06983">
    <property type="entry name" value="3-dmu-9_3-mt"/>
    <property type="match status" value="1"/>
</dbReference>
<dbReference type="Gene3D" id="3.30.720.100">
    <property type="match status" value="1"/>
</dbReference>
<dbReference type="CDD" id="cd06588">
    <property type="entry name" value="PhnB_like"/>
    <property type="match status" value="1"/>
</dbReference>
<evidence type="ECO:0000313" key="3">
    <source>
        <dbReference type="Proteomes" id="UP000256727"/>
    </source>
</evidence>
<gene>
    <name evidence="2" type="ORF">C8E99_2937</name>
</gene>
<dbReference type="RefSeq" id="WP_211309064.1">
    <property type="nucleotide sequence ID" value="NZ_QREH01000001.1"/>
</dbReference>
<dbReference type="InterPro" id="IPR028973">
    <property type="entry name" value="PhnB-like"/>
</dbReference>
<dbReference type="InterPro" id="IPR029068">
    <property type="entry name" value="Glyas_Bleomycin-R_OHBP_Dase"/>
</dbReference>
<dbReference type="AlphaFoldDB" id="A0A3D9LFC4"/>
<accession>A0A3D9LFC4</accession>
<evidence type="ECO:0000313" key="2">
    <source>
        <dbReference type="EMBL" id="REE05078.1"/>
    </source>
</evidence>
<keyword evidence="2" id="KW-0830">Ubiquinone</keyword>
<reference evidence="2 3" key="1">
    <citation type="submission" date="2018-07" db="EMBL/GenBank/DDBJ databases">
        <title>Sequencing the genomes of 1000 actinobacteria strains.</title>
        <authorList>
            <person name="Klenk H.-P."/>
        </authorList>
    </citation>
    <scope>NUCLEOTIDE SEQUENCE [LARGE SCALE GENOMIC DNA]</scope>
    <source>
        <strain evidence="2 3">DSM 14442</strain>
    </source>
</reference>
<keyword evidence="2" id="KW-0489">Methyltransferase</keyword>
<proteinExistence type="predicted"/>
<comment type="caution">
    <text evidence="2">The sequence shown here is derived from an EMBL/GenBank/DDBJ whole genome shotgun (WGS) entry which is preliminary data.</text>
</comment>
<dbReference type="SUPFAM" id="SSF54593">
    <property type="entry name" value="Glyoxalase/Bleomycin resistance protein/Dihydroxybiphenyl dioxygenase"/>
    <property type="match status" value="1"/>
</dbReference>
<dbReference type="PANTHER" id="PTHR33990:SF4">
    <property type="entry name" value="PHNB-LIKE DOMAIN-CONTAINING PROTEIN"/>
    <property type="match status" value="1"/>
</dbReference>
<dbReference type="GO" id="GO:0032259">
    <property type="term" value="P:methylation"/>
    <property type="evidence" value="ECO:0007669"/>
    <property type="project" value="UniProtKB-KW"/>
</dbReference>
<keyword evidence="3" id="KW-1185">Reference proteome</keyword>
<sequence>MSETPQTGTPAVSTAPRATPFLMFEGQGGEAMTFYVETLAPYISGTEVTRLERRTAESPEAADNPDLVGTVYAGEFTVAGTPFRVFDSPPGHQFSFTPSISIFVALPAGGPDPQVELDAVDALAGALSSDGGHALMPADGYGFSRRFAWVADRWGVTWQLNCA</sequence>
<feature type="domain" description="PhnB-like" evidence="1">
    <location>
        <begin position="18"/>
        <end position="160"/>
    </location>
</feature>
<evidence type="ECO:0000259" key="1">
    <source>
        <dbReference type="Pfam" id="PF06983"/>
    </source>
</evidence>
<dbReference type="Gene3D" id="3.30.720.110">
    <property type="match status" value="1"/>
</dbReference>
<protein>
    <submittedName>
        <fullName evidence="2">Putative 3-demethylubiquinone-9 3-methyltransferase (Glyoxalase superfamily)</fullName>
    </submittedName>
</protein>
<dbReference type="PANTHER" id="PTHR33990">
    <property type="entry name" value="PROTEIN YJDN-RELATED"/>
    <property type="match status" value="1"/>
</dbReference>
<organism evidence="2 3">
    <name type="scientific">Citricoccus muralis</name>
    <dbReference type="NCBI Taxonomy" id="169134"/>
    <lineage>
        <taxon>Bacteria</taxon>
        <taxon>Bacillati</taxon>
        <taxon>Actinomycetota</taxon>
        <taxon>Actinomycetes</taxon>
        <taxon>Micrococcales</taxon>
        <taxon>Micrococcaceae</taxon>
        <taxon>Citricoccus</taxon>
    </lineage>
</organism>
<name>A0A3D9LFC4_9MICC</name>
<dbReference type="PIRSF" id="PIRSF021700">
    <property type="entry name" value="3_dmu_93_MTrfase"/>
    <property type="match status" value="1"/>
</dbReference>
<dbReference type="GO" id="GO:0008168">
    <property type="term" value="F:methyltransferase activity"/>
    <property type="evidence" value="ECO:0007669"/>
    <property type="project" value="UniProtKB-KW"/>
</dbReference>
<keyword evidence="2" id="KW-0808">Transferase</keyword>
<dbReference type="InterPro" id="IPR009725">
    <property type="entry name" value="3_dmu_93_MTrfase"/>
</dbReference>
<dbReference type="EMBL" id="QREH01000001">
    <property type="protein sequence ID" value="REE05078.1"/>
    <property type="molecule type" value="Genomic_DNA"/>
</dbReference>